<feature type="compositionally biased region" description="Basic and acidic residues" evidence="1">
    <location>
        <begin position="57"/>
        <end position="66"/>
    </location>
</feature>
<accession>A0A9P5TSK9</accession>
<proteinExistence type="predicted"/>
<dbReference type="EMBL" id="JADNYJ010000008">
    <property type="protein sequence ID" value="KAF8909668.1"/>
    <property type="molecule type" value="Genomic_DNA"/>
</dbReference>
<comment type="caution">
    <text evidence="2">The sequence shown here is derived from an EMBL/GenBank/DDBJ whole genome shotgun (WGS) entry which is preliminary data.</text>
</comment>
<evidence type="ECO:0000256" key="1">
    <source>
        <dbReference type="SAM" id="MobiDB-lite"/>
    </source>
</evidence>
<name>A0A9P5TSK9_GYMJU</name>
<feature type="region of interest" description="Disordered" evidence="1">
    <location>
        <begin position="57"/>
        <end position="148"/>
    </location>
</feature>
<feature type="compositionally biased region" description="Basic and acidic residues" evidence="1">
    <location>
        <begin position="84"/>
        <end position="105"/>
    </location>
</feature>
<dbReference type="Proteomes" id="UP000724874">
    <property type="component" value="Unassembled WGS sequence"/>
</dbReference>
<dbReference type="OrthoDB" id="3012858at2759"/>
<feature type="region of interest" description="Disordered" evidence="1">
    <location>
        <begin position="1"/>
        <end position="24"/>
    </location>
</feature>
<sequence length="148" mass="16509">MSSSPGSTAQSLHSSNIDLSKFSAKEREEIETLQSIMSSRGSSNMQRDIAEAKLDDLVNSKEPEPHNRRHRIVPLEETGGDSRIFSKDEAFERYEMGGHNDEHKGSKNLSQGEGDFYAVKNNHKASGHRKASARDDYLEEGVTDTREA</sequence>
<evidence type="ECO:0000313" key="3">
    <source>
        <dbReference type="Proteomes" id="UP000724874"/>
    </source>
</evidence>
<gene>
    <name evidence="2" type="ORF">CPB84DRAFT_1765152</name>
</gene>
<protein>
    <submittedName>
        <fullName evidence="2">Uncharacterized protein</fullName>
    </submittedName>
</protein>
<feature type="compositionally biased region" description="Basic residues" evidence="1">
    <location>
        <begin position="121"/>
        <end position="131"/>
    </location>
</feature>
<dbReference type="AlphaFoldDB" id="A0A9P5TSK9"/>
<feature type="compositionally biased region" description="Polar residues" evidence="1">
    <location>
        <begin position="1"/>
        <end position="18"/>
    </location>
</feature>
<keyword evidence="3" id="KW-1185">Reference proteome</keyword>
<organism evidence="2 3">
    <name type="scientific">Gymnopilus junonius</name>
    <name type="common">Spectacular rustgill mushroom</name>
    <name type="synonym">Gymnopilus spectabilis subsp. junonius</name>
    <dbReference type="NCBI Taxonomy" id="109634"/>
    <lineage>
        <taxon>Eukaryota</taxon>
        <taxon>Fungi</taxon>
        <taxon>Dikarya</taxon>
        <taxon>Basidiomycota</taxon>
        <taxon>Agaricomycotina</taxon>
        <taxon>Agaricomycetes</taxon>
        <taxon>Agaricomycetidae</taxon>
        <taxon>Agaricales</taxon>
        <taxon>Agaricineae</taxon>
        <taxon>Hymenogastraceae</taxon>
        <taxon>Gymnopilus</taxon>
    </lineage>
</organism>
<evidence type="ECO:0000313" key="2">
    <source>
        <dbReference type="EMBL" id="KAF8909668.1"/>
    </source>
</evidence>
<reference evidence="2" key="1">
    <citation type="submission" date="2020-11" db="EMBL/GenBank/DDBJ databases">
        <authorList>
            <consortium name="DOE Joint Genome Institute"/>
            <person name="Ahrendt S."/>
            <person name="Riley R."/>
            <person name="Andreopoulos W."/>
            <person name="LaButti K."/>
            <person name="Pangilinan J."/>
            <person name="Ruiz-duenas F.J."/>
            <person name="Barrasa J.M."/>
            <person name="Sanchez-Garcia M."/>
            <person name="Camarero S."/>
            <person name="Miyauchi S."/>
            <person name="Serrano A."/>
            <person name="Linde D."/>
            <person name="Babiker R."/>
            <person name="Drula E."/>
            <person name="Ayuso-Fernandez I."/>
            <person name="Pacheco R."/>
            <person name="Padilla G."/>
            <person name="Ferreira P."/>
            <person name="Barriuso J."/>
            <person name="Kellner H."/>
            <person name="Castanera R."/>
            <person name="Alfaro M."/>
            <person name="Ramirez L."/>
            <person name="Pisabarro A.G."/>
            <person name="Kuo A."/>
            <person name="Tritt A."/>
            <person name="Lipzen A."/>
            <person name="He G."/>
            <person name="Yan M."/>
            <person name="Ng V."/>
            <person name="Cullen D."/>
            <person name="Martin F."/>
            <person name="Rosso M.-N."/>
            <person name="Henrissat B."/>
            <person name="Hibbett D."/>
            <person name="Martinez A.T."/>
            <person name="Grigoriev I.V."/>
        </authorList>
    </citation>
    <scope>NUCLEOTIDE SEQUENCE</scope>
    <source>
        <strain evidence="2">AH 44721</strain>
    </source>
</reference>